<proteinExistence type="predicted"/>
<keyword evidence="2" id="KW-1185">Reference proteome</keyword>
<gene>
    <name evidence="1" type="ORF">CEXT_494661</name>
</gene>
<comment type="caution">
    <text evidence="1">The sequence shown here is derived from an EMBL/GenBank/DDBJ whole genome shotgun (WGS) entry which is preliminary data.</text>
</comment>
<reference evidence="1 2" key="1">
    <citation type="submission" date="2021-06" db="EMBL/GenBank/DDBJ databases">
        <title>Caerostris extrusa draft genome.</title>
        <authorList>
            <person name="Kono N."/>
            <person name="Arakawa K."/>
        </authorList>
    </citation>
    <scope>NUCLEOTIDE SEQUENCE [LARGE SCALE GENOMIC DNA]</scope>
</reference>
<protein>
    <submittedName>
        <fullName evidence="1">Uncharacterized protein</fullName>
    </submittedName>
</protein>
<evidence type="ECO:0000313" key="1">
    <source>
        <dbReference type="EMBL" id="GIY87874.1"/>
    </source>
</evidence>
<dbReference type="EMBL" id="BPLR01016988">
    <property type="protein sequence ID" value="GIY87874.1"/>
    <property type="molecule type" value="Genomic_DNA"/>
</dbReference>
<dbReference type="AlphaFoldDB" id="A0AAV4X250"/>
<dbReference type="Proteomes" id="UP001054945">
    <property type="component" value="Unassembled WGS sequence"/>
</dbReference>
<evidence type="ECO:0000313" key="2">
    <source>
        <dbReference type="Proteomes" id="UP001054945"/>
    </source>
</evidence>
<accession>A0AAV4X250</accession>
<organism evidence="1 2">
    <name type="scientific">Caerostris extrusa</name>
    <name type="common">Bark spider</name>
    <name type="synonym">Caerostris bankana</name>
    <dbReference type="NCBI Taxonomy" id="172846"/>
    <lineage>
        <taxon>Eukaryota</taxon>
        <taxon>Metazoa</taxon>
        <taxon>Ecdysozoa</taxon>
        <taxon>Arthropoda</taxon>
        <taxon>Chelicerata</taxon>
        <taxon>Arachnida</taxon>
        <taxon>Araneae</taxon>
        <taxon>Araneomorphae</taxon>
        <taxon>Entelegynae</taxon>
        <taxon>Araneoidea</taxon>
        <taxon>Araneidae</taxon>
        <taxon>Caerostris</taxon>
    </lineage>
</organism>
<name>A0AAV4X250_CAEEX</name>
<sequence>MHIANFEGNFTNSVHENDKSTVIKTRKRPFTVIPAAIRVTDVDVHALCLPQQLLHVKHHWRTPSAQQTNKSSQLEFEQSPTFEHKSYALKTNHPYLISAKRMASHLWRGLLPE</sequence>